<dbReference type="Pfam" id="PF14469">
    <property type="entry name" value="AKAP28"/>
    <property type="match status" value="1"/>
</dbReference>
<proteinExistence type="predicted"/>
<organism evidence="1 2">
    <name type="scientific">Chinchilla lanigera</name>
    <name type="common">Long-tailed chinchilla</name>
    <name type="synonym">Chinchilla villidera</name>
    <dbReference type="NCBI Taxonomy" id="34839"/>
    <lineage>
        <taxon>Eukaryota</taxon>
        <taxon>Metazoa</taxon>
        <taxon>Chordata</taxon>
        <taxon>Craniata</taxon>
        <taxon>Vertebrata</taxon>
        <taxon>Euteleostomi</taxon>
        <taxon>Mammalia</taxon>
        <taxon>Eutheria</taxon>
        <taxon>Euarchontoglires</taxon>
        <taxon>Glires</taxon>
        <taxon>Rodentia</taxon>
        <taxon>Hystricomorpha</taxon>
        <taxon>Chinchillidae</taxon>
        <taxon>Chinchilla</taxon>
    </lineage>
</organism>
<dbReference type="OrthoDB" id="2148342at2759"/>
<dbReference type="Ensembl" id="ENSCLAT00000009935.1">
    <property type="protein sequence ID" value="ENSCLAP00000009806.1"/>
    <property type="gene ID" value="ENSCLAG00000006796.1"/>
</dbReference>
<evidence type="ECO:0008006" key="3">
    <source>
        <dbReference type="Google" id="ProtNLM"/>
    </source>
</evidence>
<dbReference type="PANTHER" id="PTHR35075">
    <property type="entry name" value="A-KINASE ANCHOR PROTEIN 14"/>
    <property type="match status" value="1"/>
</dbReference>
<dbReference type="AlphaFoldDB" id="A0A8C2V4C7"/>
<dbReference type="CTD" id="158798"/>
<gene>
    <name evidence="1" type="primary">Akap14</name>
</gene>
<protein>
    <recommendedName>
        <fullName evidence="3">A-kinase anchor protein 14</fullName>
    </recommendedName>
</protein>
<dbReference type="RefSeq" id="XP_005410484.1">
    <property type="nucleotide sequence ID" value="XM_005410427.2"/>
</dbReference>
<dbReference type="OMA" id="YIETWEL"/>
<dbReference type="PANTHER" id="PTHR35075:SF1">
    <property type="entry name" value="A-KINASE ANCHOR PROTEIN 14"/>
    <property type="match status" value="1"/>
</dbReference>
<dbReference type="RefSeq" id="XP_013363152.1">
    <property type="nucleotide sequence ID" value="XM_013507698.1"/>
</dbReference>
<dbReference type="GeneID" id="102006952"/>
<reference evidence="1" key="1">
    <citation type="submission" date="2025-08" db="UniProtKB">
        <authorList>
            <consortium name="Ensembl"/>
        </authorList>
    </citation>
    <scope>IDENTIFICATION</scope>
</reference>
<dbReference type="GeneTree" id="ENSGT00390000003444"/>
<dbReference type="Proteomes" id="UP000694398">
    <property type="component" value="Unassembled WGS sequence"/>
</dbReference>
<evidence type="ECO:0000313" key="1">
    <source>
        <dbReference type="Ensembl" id="ENSCLAP00000009806.1"/>
    </source>
</evidence>
<reference evidence="1" key="2">
    <citation type="submission" date="2025-09" db="UniProtKB">
        <authorList>
            <consortium name="Ensembl"/>
        </authorList>
    </citation>
    <scope>IDENTIFICATION</scope>
</reference>
<sequence>MDKTKKSKSRRVVIIDEKSPVKVTTKDTRDNRNVTDTEDKETLAKAALTIVEDVLKAAVQSVGETKPCARKIKWITHGEFTAEKGQKQIQEFLSTCKFRIGWAFRTEFMRKEDVIHSFYYIYRVGWSLSSAQLPIAKVYTIAYFTVKINKNKPPEAPVDISFVFEDQTLVQRPDSICFQEGTLMNVIEAKYLLINAIKAYLNI</sequence>
<dbReference type="GO" id="GO:0034237">
    <property type="term" value="F:protein kinase A regulatory subunit binding"/>
    <property type="evidence" value="ECO:0007669"/>
    <property type="project" value="TreeGrafter"/>
</dbReference>
<dbReference type="GO" id="GO:0005952">
    <property type="term" value="C:cAMP-dependent protein kinase complex"/>
    <property type="evidence" value="ECO:0007669"/>
    <property type="project" value="TreeGrafter"/>
</dbReference>
<keyword evidence="2" id="KW-1185">Reference proteome</keyword>
<evidence type="ECO:0000313" key="2">
    <source>
        <dbReference type="Proteomes" id="UP000694398"/>
    </source>
</evidence>
<dbReference type="InterPro" id="IPR053084">
    <property type="entry name" value="AKAP"/>
</dbReference>
<dbReference type="InterPro" id="IPR025663">
    <property type="entry name" value="AKAP_28"/>
</dbReference>
<name>A0A8C2V4C7_CHILA</name>
<accession>A0A8C2V4C7</accession>